<reference evidence="15" key="1">
    <citation type="submission" date="2023-07" db="EMBL/GenBank/DDBJ databases">
        <title>Between Cages and Wild: Unraveling the Impact of Captivity on Animal Microbiomes and Antimicrobial Resistance.</title>
        <authorList>
            <person name="Schmartz G.P."/>
            <person name="Rehner J."/>
            <person name="Schuff M.J."/>
            <person name="Becker S.L."/>
            <person name="Kravczyk M."/>
            <person name="Gurevich A."/>
            <person name="Francke R."/>
            <person name="Mueller R."/>
            <person name="Keller V."/>
            <person name="Keller A."/>
        </authorList>
    </citation>
    <scope>NUCLEOTIDE SEQUENCE</scope>
    <source>
        <strain evidence="15">S39M_St_73</strain>
    </source>
</reference>
<keyword evidence="16" id="KW-1185">Reference proteome</keyword>
<keyword evidence="6 15" id="KW-0808">Transferase</keyword>
<evidence type="ECO:0000256" key="5">
    <source>
        <dbReference type="ARBA" id="ARBA00022516"/>
    </source>
</evidence>
<dbReference type="Gene3D" id="3.30.230.10">
    <property type="match status" value="1"/>
</dbReference>
<evidence type="ECO:0000256" key="3">
    <source>
        <dbReference type="ARBA" id="ARBA00012103"/>
    </source>
</evidence>
<evidence type="ECO:0000256" key="9">
    <source>
        <dbReference type="ARBA" id="ARBA00022840"/>
    </source>
</evidence>
<dbReference type="PANTHER" id="PTHR43290">
    <property type="entry name" value="MEVALONATE KINASE"/>
    <property type="match status" value="1"/>
</dbReference>
<dbReference type="InterPro" id="IPR020568">
    <property type="entry name" value="Ribosomal_Su5_D2-typ_SF"/>
</dbReference>
<dbReference type="Pfam" id="PF08544">
    <property type="entry name" value="GHMP_kinases_C"/>
    <property type="match status" value="1"/>
</dbReference>
<evidence type="ECO:0000256" key="2">
    <source>
        <dbReference type="ARBA" id="ARBA00006495"/>
    </source>
</evidence>
<dbReference type="InterPro" id="IPR006205">
    <property type="entry name" value="Mev_gal_kin"/>
</dbReference>
<dbReference type="EMBL" id="JAUNQW010000005">
    <property type="protein sequence ID" value="MDO5457097.1"/>
    <property type="molecule type" value="Genomic_DNA"/>
</dbReference>
<gene>
    <name evidence="15" type="primary">mvk</name>
    <name evidence="15" type="ORF">Q4F26_02000</name>
</gene>
<comment type="pathway">
    <text evidence="12">Isoprenoid biosynthesis; isopentenyl diphosphate biosynthesis via mevalonate pathway; isopentenyl diphosphate from (R)-mevalonate: step 1/3.</text>
</comment>
<evidence type="ECO:0000256" key="6">
    <source>
        <dbReference type="ARBA" id="ARBA00022679"/>
    </source>
</evidence>
<dbReference type="Gene3D" id="3.30.70.890">
    <property type="entry name" value="GHMP kinase, C-terminal domain"/>
    <property type="match status" value="1"/>
</dbReference>
<dbReference type="AlphaFoldDB" id="A0AA43ZSC2"/>
<accession>A0AA43ZSC2</accession>
<feature type="domain" description="GHMP kinase N-terminal" evidence="13">
    <location>
        <begin position="72"/>
        <end position="148"/>
    </location>
</feature>
<dbReference type="SUPFAM" id="SSF54211">
    <property type="entry name" value="Ribosomal protein S5 domain 2-like"/>
    <property type="match status" value="1"/>
</dbReference>
<keyword evidence="5" id="KW-0444">Lipid biosynthesis</keyword>
<dbReference type="NCBIfam" id="TIGR00549">
    <property type="entry name" value="mevalon_kin"/>
    <property type="match status" value="1"/>
</dbReference>
<comment type="caution">
    <text evidence="15">The sequence shown here is derived from an EMBL/GenBank/DDBJ whole genome shotgun (WGS) entry which is preliminary data.</text>
</comment>
<feature type="domain" description="GHMP kinase C-terminal" evidence="14">
    <location>
        <begin position="220"/>
        <end position="299"/>
    </location>
</feature>
<evidence type="ECO:0000259" key="14">
    <source>
        <dbReference type="Pfam" id="PF08544"/>
    </source>
</evidence>
<evidence type="ECO:0000256" key="8">
    <source>
        <dbReference type="ARBA" id="ARBA00022777"/>
    </source>
</evidence>
<dbReference type="EC" id="2.7.1.36" evidence="3"/>
<sequence>MPKSAKGHSHGKIILMGEHSVVYGEPAIALPFTAVEIVATTTETVGEVTISSDFHTGTLSSGPSSIENLKVLVKKVCKTLEQPLANFHIDIQSTIPAGRGLGSSAAVAGAVIRSLYNFFDASLSEELLLELMDVSERISHGSPSGLDARIASSISPVYFQKDSGMTDLSIELNAFLIVGDTGKIGDTLSAVSNVSRLIKKVPSKSKKAIKKLGKLALETKEALINNDPSLIGSYMTKAHQYLSQLQVSNPSLDHLVNTALGAGALGAKLTGGGHGGCMIALADTEKNALHIAQALKEAGALNTWIYSLETGEKNV</sequence>
<evidence type="ECO:0000313" key="15">
    <source>
        <dbReference type="EMBL" id="MDO5457097.1"/>
    </source>
</evidence>
<organism evidence="15 16">
    <name type="scientific">Atopococcus tabaci</name>
    <dbReference type="NCBI Taxonomy" id="269774"/>
    <lineage>
        <taxon>Bacteria</taxon>
        <taxon>Bacillati</taxon>
        <taxon>Bacillota</taxon>
        <taxon>Bacilli</taxon>
        <taxon>Lactobacillales</taxon>
        <taxon>Carnobacteriaceae</taxon>
        <taxon>Atopococcus</taxon>
    </lineage>
</organism>
<keyword evidence="4" id="KW-0963">Cytoplasm</keyword>
<proteinExistence type="inferred from homology"/>
<dbReference type="PANTHER" id="PTHR43290:SF2">
    <property type="entry name" value="MEVALONATE KINASE"/>
    <property type="match status" value="1"/>
</dbReference>
<dbReference type="GO" id="GO:0004496">
    <property type="term" value="F:mevalonate kinase activity"/>
    <property type="evidence" value="ECO:0007669"/>
    <property type="project" value="UniProtKB-EC"/>
</dbReference>
<evidence type="ECO:0000256" key="1">
    <source>
        <dbReference type="ARBA" id="ARBA00004496"/>
    </source>
</evidence>
<evidence type="ECO:0000256" key="7">
    <source>
        <dbReference type="ARBA" id="ARBA00022741"/>
    </source>
</evidence>
<evidence type="ECO:0000256" key="11">
    <source>
        <dbReference type="ARBA" id="ARBA00023098"/>
    </source>
</evidence>
<dbReference type="GO" id="GO:0005829">
    <property type="term" value="C:cytosol"/>
    <property type="evidence" value="ECO:0007669"/>
    <property type="project" value="TreeGrafter"/>
</dbReference>
<dbReference type="GO" id="GO:0005524">
    <property type="term" value="F:ATP binding"/>
    <property type="evidence" value="ECO:0007669"/>
    <property type="project" value="UniProtKB-KW"/>
</dbReference>
<comment type="subcellular location">
    <subcellularLocation>
        <location evidence="1">Cytoplasm</location>
    </subcellularLocation>
</comment>
<keyword evidence="7" id="KW-0547">Nucleotide-binding</keyword>
<dbReference type="InterPro" id="IPR006203">
    <property type="entry name" value="GHMP_knse_ATP-bd_CS"/>
</dbReference>
<protein>
    <recommendedName>
        <fullName evidence="3">mevalonate kinase</fullName>
        <ecNumber evidence="3">2.7.1.36</ecNumber>
    </recommendedName>
</protein>
<dbReference type="InterPro" id="IPR006204">
    <property type="entry name" value="GHMP_kinase_N_dom"/>
</dbReference>
<dbReference type="InterPro" id="IPR013750">
    <property type="entry name" value="GHMP_kinase_C_dom"/>
</dbReference>
<evidence type="ECO:0000313" key="16">
    <source>
        <dbReference type="Proteomes" id="UP001171751"/>
    </source>
</evidence>
<evidence type="ECO:0000256" key="4">
    <source>
        <dbReference type="ARBA" id="ARBA00022490"/>
    </source>
</evidence>
<dbReference type="SUPFAM" id="SSF55060">
    <property type="entry name" value="GHMP Kinase, C-terminal domain"/>
    <property type="match status" value="1"/>
</dbReference>
<dbReference type="PRINTS" id="PR00959">
    <property type="entry name" value="MEVGALKINASE"/>
</dbReference>
<evidence type="ECO:0000259" key="13">
    <source>
        <dbReference type="Pfam" id="PF00288"/>
    </source>
</evidence>
<name>A0AA43ZSC2_9LACT</name>
<dbReference type="InterPro" id="IPR036554">
    <property type="entry name" value="GHMP_kinase_C_sf"/>
</dbReference>
<keyword evidence="8 15" id="KW-0418">Kinase</keyword>
<dbReference type="InterPro" id="IPR014721">
    <property type="entry name" value="Ribsml_uS5_D2-typ_fold_subgr"/>
</dbReference>
<comment type="similarity">
    <text evidence="2">Belongs to the GHMP kinase family. Mevalonate kinase subfamily.</text>
</comment>
<dbReference type="PROSITE" id="PS00627">
    <property type="entry name" value="GHMP_KINASES_ATP"/>
    <property type="match status" value="1"/>
</dbReference>
<evidence type="ECO:0000256" key="10">
    <source>
        <dbReference type="ARBA" id="ARBA00022842"/>
    </source>
</evidence>
<keyword evidence="11" id="KW-0443">Lipid metabolism</keyword>
<dbReference type="Pfam" id="PF00288">
    <property type="entry name" value="GHMP_kinases_N"/>
    <property type="match status" value="1"/>
</dbReference>
<dbReference type="GO" id="GO:0019287">
    <property type="term" value="P:isopentenyl diphosphate biosynthetic process, mevalonate pathway"/>
    <property type="evidence" value="ECO:0007669"/>
    <property type="project" value="TreeGrafter"/>
</dbReference>
<keyword evidence="10" id="KW-0460">Magnesium</keyword>
<dbReference type="Proteomes" id="UP001171751">
    <property type="component" value="Unassembled WGS sequence"/>
</dbReference>
<evidence type="ECO:0000256" key="12">
    <source>
        <dbReference type="ARBA" id="ARBA00029438"/>
    </source>
</evidence>
<keyword evidence="9" id="KW-0067">ATP-binding</keyword>